<dbReference type="Pfam" id="PF01476">
    <property type="entry name" value="LysM"/>
    <property type="match status" value="3"/>
</dbReference>
<dbReference type="PANTHER" id="PTHR33734:SF22">
    <property type="entry name" value="MEMBRANE-BOUND LYTIC MUREIN TRANSGLYCOSYLASE D"/>
    <property type="match status" value="1"/>
</dbReference>
<evidence type="ECO:0000313" key="4">
    <source>
        <dbReference type="Proteomes" id="UP000572817"/>
    </source>
</evidence>
<organism evidence="2 4">
    <name type="scientific">Botryosphaeria dothidea</name>
    <dbReference type="NCBI Taxonomy" id="55169"/>
    <lineage>
        <taxon>Eukaryota</taxon>
        <taxon>Fungi</taxon>
        <taxon>Dikarya</taxon>
        <taxon>Ascomycota</taxon>
        <taxon>Pezizomycotina</taxon>
        <taxon>Dothideomycetes</taxon>
        <taxon>Dothideomycetes incertae sedis</taxon>
        <taxon>Botryosphaeriales</taxon>
        <taxon>Botryosphaeriaceae</taxon>
        <taxon>Botryosphaeria</taxon>
    </lineage>
</organism>
<dbReference type="AlphaFoldDB" id="A0A8H4J341"/>
<proteinExistence type="predicted"/>
<keyword evidence="4" id="KW-1185">Reference proteome</keyword>
<dbReference type="InterPro" id="IPR018392">
    <property type="entry name" value="LysM"/>
</dbReference>
<dbReference type="PANTHER" id="PTHR33734">
    <property type="entry name" value="LYSM DOMAIN-CONTAINING GPI-ANCHORED PROTEIN 2"/>
    <property type="match status" value="1"/>
</dbReference>
<dbReference type="SUPFAM" id="SSF54106">
    <property type="entry name" value="LysM domain"/>
    <property type="match status" value="3"/>
</dbReference>
<gene>
    <name evidence="2" type="ORF">GTA08_BOTSDO02740</name>
    <name evidence="3" type="ORF">GTA08_BOTSDO12444</name>
</gene>
<accession>A0A8H4J341</accession>
<dbReference type="OrthoDB" id="2107166at2759"/>
<dbReference type="Proteomes" id="UP000572817">
    <property type="component" value="Unassembled WGS sequence"/>
</dbReference>
<name>A0A8H4J341_9PEZI</name>
<evidence type="ECO:0000259" key="1">
    <source>
        <dbReference type="PROSITE" id="PS51782"/>
    </source>
</evidence>
<comment type="caution">
    <text evidence="2">The sequence shown here is derived from an EMBL/GenBank/DDBJ whole genome shotgun (WGS) entry which is preliminary data.</text>
</comment>
<evidence type="ECO:0000313" key="3">
    <source>
        <dbReference type="EMBL" id="KAF4312111.1"/>
    </source>
</evidence>
<evidence type="ECO:0000313" key="2">
    <source>
        <dbReference type="EMBL" id="KAF4309888.1"/>
    </source>
</evidence>
<reference evidence="2 4" key="1">
    <citation type="submission" date="2020-04" db="EMBL/GenBank/DDBJ databases">
        <title>Genome Assembly and Annotation of Botryosphaeria dothidea sdau 11-99, a Latent Pathogen of Apple Fruit Ring Rot in China.</title>
        <authorList>
            <person name="Yu C."/>
            <person name="Diao Y."/>
            <person name="Lu Q."/>
            <person name="Zhao J."/>
            <person name="Cui S."/>
            <person name="Peng C."/>
            <person name="He B."/>
            <person name="Liu H."/>
        </authorList>
    </citation>
    <scope>NUCLEOTIDE SEQUENCE [LARGE SCALE GENOMIC DNA]</scope>
    <source>
        <strain evidence="2">Sdau11-99</strain>
        <strain evidence="4">sdau11-99</strain>
    </source>
</reference>
<feature type="domain" description="LysM" evidence="1">
    <location>
        <begin position="42"/>
        <end position="86"/>
    </location>
</feature>
<dbReference type="EMBL" id="WWBZ02000016">
    <property type="protein sequence ID" value="KAF4309888.1"/>
    <property type="molecule type" value="Genomic_DNA"/>
</dbReference>
<feature type="domain" description="LysM" evidence="1">
    <location>
        <begin position="115"/>
        <end position="161"/>
    </location>
</feature>
<dbReference type="InterPro" id="IPR036779">
    <property type="entry name" value="LysM_dom_sf"/>
</dbReference>
<dbReference type="CDD" id="cd00118">
    <property type="entry name" value="LysM"/>
    <property type="match status" value="3"/>
</dbReference>
<dbReference type="EMBL" id="WWBZ02000007">
    <property type="protein sequence ID" value="KAF4312111.1"/>
    <property type="molecule type" value="Genomic_DNA"/>
</dbReference>
<dbReference type="Gene3D" id="3.10.350.10">
    <property type="entry name" value="LysM domain"/>
    <property type="match status" value="3"/>
</dbReference>
<dbReference type="PROSITE" id="PS51782">
    <property type="entry name" value="LYSM"/>
    <property type="match status" value="3"/>
</dbReference>
<feature type="domain" description="LysM" evidence="1">
    <location>
        <begin position="172"/>
        <end position="216"/>
    </location>
</feature>
<dbReference type="SMART" id="SM00257">
    <property type="entry name" value="LysM"/>
    <property type="match status" value="3"/>
</dbReference>
<protein>
    <submittedName>
        <fullName evidence="2">Intracellular hyphae protein 1</fullName>
    </submittedName>
</protein>
<sequence>MFAAAAALIGPAAAAGIPPAPGPLLKPRQLCNGTITLDTSTQQYVIQKGDTLTKIAEQFDRGICDIFEANNLNNPDYIVTGDTLVIPPQVCLPDNTSCLGPKTTPTATCIPGGPGFIIVKKGDTLSSYSFLFNITLDSIIQANRQNIPNPDQIEVGQIVNIPVCEGTLCQISPYAIKQGDIFLDLAKEYGSSAGQILALNPQADPNELEPGQIITLPSRCGVFPGYPGTEGTGNWTKSATAYATVHGSSGPGSGGY</sequence>